<reference evidence="1 2" key="1">
    <citation type="journal article" date="2018" name="Front. Plant Sci.">
        <title>Red Clover (Trifolium pratense) and Zigzag Clover (T. medium) - A Picture of Genomic Similarities and Differences.</title>
        <authorList>
            <person name="Dluhosova J."/>
            <person name="Istvanek J."/>
            <person name="Nedelnik J."/>
            <person name="Repkova J."/>
        </authorList>
    </citation>
    <scope>NUCLEOTIDE SEQUENCE [LARGE SCALE GENOMIC DNA]</scope>
    <source>
        <strain evidence="2">cv. 10/8</strain>
        <tissue evidence="1">Leaf</tissue>
    </source>
</reference>
<dbReference type="AlphaFoldDB" id="A0A392S0T8"/>
<keyword evidence="2" id="KW-1185">Reference proteome</keyword>
<dbReference type="Proteomes" id="UP000265520">
    <property type="component" value="Unassembled WGS sequence"/>
</dbReference>
<comment type="caution">
    <text evidence="1">The sequence shown here is derived from an EMBL/GenBank/DDBJ whole genome shotgun (WGS) entry which is preliminary data.</text>
</comment>
<sequence>MVVVSTISSKKGCTTAELSLLESIIRMLSLDWEVQVSHCFFVSLFLRALEIVRFWWSVLL</sequence>
<evidence type="ECO:0000313" key="2">
    <source>
        <dbReference type="Proteomes" id="UP000265520"/>
    </source>
</evidence>
<protein>
    <submittedName>
        <fullName evidence="1">Uncharacterized protein</fullName>
    </submittedName>
</protein>
<name>A0A392S0T8_9FABA</name>
<organism evidence="1 2">
    <name type="scientific">Trifolium medium</name>
    <dbReference type="NCBI Taxonomy" id="97028"/>
    <lineage>
        <taxon>Eukaryota</taxon>
        <taxon>Viridiplantae</taxon>
        <taxon>Streptophyta</taxon>
        <taxon>Embryophyta</taxon>
        <taxon>Tracheophyta</taxon>
        <taxon>Spermatophyta</taxon>
        <taxon>Magnoliopsida</taxon>
        <taxon>eudicotyledons</taxon>
        <taxon>Gunneridae</taxon>
        <taxon>Pentapetalae</taxon>
        <taxon>rosids</taxon>
        <taxon>fabids</taxon>
        <taxon>Fabales</taxon>
        <taxon>Fabaceae</taxon>
        <taxon>Papilionoideae</taxon>
        <taxon>50 kb inversion clade</taxon>
        <taxon>NPAAA clade</taxon>
        <taxon>Hologalegina</taxon>
        <taxon>IRL clade</taxon>
        <taxon>Trifolieae</taxon>
        <taxon>Trifolium</taxon>
    </lineage>
</organism>
<evidence type="ECO:0000313" key="1">
    <source>
        <dbReference type="EMBL" id="MCI41485.1"/>
    </source>
</evidence>
<feature type="non-terminal residue" evidence="1">
    <location>
        <position position="60"/>
    </location>
</feature>
<accession>A0A392S0T8</accession>
<dbReference type="EMBL" id="LXQA010292920">
    <property type="protein sequence ID" value="MCI41485.1"/>
    <property type="molecule type" value="Genomic_DNA"/>
</dbReference>
<proteinExistence type="predicted"/>